<evidence type="ECO:0000256" key="1">
    <source>
        <dbReference type="SAM" id="Coils"/>
    </source>
</evidence>
<gene>
    <name evidence="2" type="ORF">GHK45_02835</name>
</gene>
<protein>
    <submittedName>
        <fullName evidence="2">Uncharacterized protein</fullName>
    </submittedName>
</protein>
<keyword evidence="1" id="KW-0175">Coiled coil</keyword>
<name>A0A6A7ZKP8_RHIML</name>
<organism evidence="2">
    <name type="scientific">Rhizobium meliloti</name>
    <name type="common">Ensifer meliloti</name>
    <name type="synonym">Sinorhizobium meliloti</name>
    <dbReference type="NCBI Taxonomy" id="382"/>
    <lineage>
        <taxon>Bacteria</taxon>
        <taxon>Pseudomonadati</taxon>
        <taxon>Pseudomonadota</taxon>
        <taxon>Alphaproteobacteria</taxon>
        <taxon>Hyphomicrobiales</taxon>
        <taxon>Rhizobiaceae</taxon>
        <taxon>Sinorhizobium/Ensifer group</taxon>
        <taxon>Sinorhizobium</taxon>
    </lineage>
</organism>
<comment type="caution">
    <text evidence="2">The sequence shown here is derived from an EMBL/GenBank/DDBJ whole genome shotgun (WGS) entry which is preliminary data.</text>
</comment>
<dbReference type="RefSeq" id="WP_192925622.1">
    <property type="nucleotide sequence ID" value="NZ_WISP01000027.1"/>
</dbReference>
<dbReference type="EMBL" id="WISP01000027">
    <property type="protein sequence ID" value="MQW02799.1"/>
    <property type="molecule type" value="Genomic_DNA"/>
</dbReference>
<accession>A0A6A7ZKP8</accession>
<sequence>MALHAQGGANEWSTDRAELVYGERPSGEIVHISSVERGLQCDCICPGCRRSLVAKTKAEKQVAHFAHSGPACGGGPETALHKLAKQIIAEELRLLLPERLAVFGEKQRLLSEIMEMKFDLAKVEYNDLRDVVPDLYLVRQGRSLFVEVAVTHKCDELKIGRLRNRGISSVEIDLSGIPRDARLEDVRDAVLKTAPRSWIFNKGIDEGLESLRMEVAREEEEQQREFEEQAKKLAEVYRAAKGAVPSGFKRDRNWQLLERVGGTDLVGVEFDGNAVFAVSPIQWQITVLIDVLLHRKLGRYLQTPVSICQHLQRHDLIRADFLYLRETVESRVTQLQEDFRAPWRVVSAYLDFLTEKGIAAHLMKGYTIAPAVGSLWIEASLEMEAARLRVDNAAEQVKRILNAADPSRRSTVTLSGWLSSLDPQSNLTFREALQSPEHHGRIGLELRAIEAMLDGQPTVPTDALALPVQDLIAAAEKQKVILERARQERAEQQRAEARNQRIADLRTIAEPLFSEEELEAWLTTRRHELSDLSPIAAAASGGFSFARAKDILMSIKQKKEWADAETARISEYREFLKTEANALLGQDEGARFLRGRDEELGGVPPAVHCKDAESLEQCRRRLRQWDAFLREIKGR</sequence>
<dbReference type="AlphaFoldDB" id="A0A6A7ZKP8"/>
<feature type="coiled-coil region" evidence="1">
    <location>
        <begin position="468"/>
        <end position="500"/>
    </location>
</feature>
<proteinExistence type="predicted"/>
<evidence type="ECO:0000313" key="2">
    <source>
        <dbReference type="EMBL" id="MQW02799.1"/>
    </source>
</evidence>
<feature type="coiled-coil region" evidence="1">
    <location>
        <begin position="201"/>
        <end position="236"/>
    </location>
</feature>
<reference evidence="2" key="1">
    <citation type="journal article" date="2013" name="Genome Biol.">
        <title>Comparative genomics of the core and accessory genomes of 48 Sinorhizobium strains comprising five genospecies.</title>
        <authorList>
            <person name="Sugawara M."/>
            <person name="Epstein B."/>
            <person name="Badgley B.D."/>
            <person name="Unno T."/>
            <person name="Xu L."/>
            <person name="Reese J."/>
            <person name="Gyaneshwar P."/>
            <person name="Denny R."/>
            <person name="Mudge J."/>
            <person name="Bharti A.K."/>
            <person name="Farmer A.D."/>
            <person name="May G.D."/>
            <person name="Woodward J.E."/>
            <person name="Medigue C."/>
            <person name="Vallenet D."/>
            <person name="Lajus A."/>
            <person name="Rouy Z."/>
            <person name="Martinez-Vaz B."/>
            <person name="Tiffin P."/>
            <person name="Young N.D."/>
            <person name="Sadowsky M.J."/>
        </authorList>
    </citation>
    <scope>NUCLEOTIDE SEQUENCE</scope>
    <source>
        <strain evidence="2">M30</strain>
    </source>
</reference>